<organism evidence="1">
    <name type="scientific">marine metagenome</name>
    <dbReference type="NCBI Taxonomy" id="408172"/>
    <lineage>
        <taxon>unclassified sequences</taxon>
        <taxon>metagenomes</taxon>
        <taxon>ecological metagenomes</taxon>
    </lineage>
</organism>
<accession>A0A381TJM2</accession>
<evidence type="ECO:0000313" key="1">
    <source>
        <dbReference type="EMBL" id="SVA16286.1"/>
    </source>
</evidence>
<dbReference type="InterPro" id="IPR003737">
    <property type="entry name" value="GlcNAc_PI_deacetylase-related"/>
</dbReference>
<dbReference type="Pfam" id="PF02585">
    <property type="entry name" value="PIG-L"/>
    <property type="match status" value="1"/>
</dbReference>
<reference evidence="1" key="1">
    <citation type="submission" date="2018-05" db="EMBL/GenBank/DDBJ databases">
        <authorList>
            <person name="Lanie J.A."/>
            <person name="Ng W.-L."/>
            <person name="Kazmierczak K.M."/>
            <person name="Andrzejewski T.M."/>
            <person name="Davidsen T.M."/>
            <person name="Wayne K.J."/>
            <person name="Tettelin H."/>
            <person name="Glass J.I."/>
            <person name="Rusch D."/>
            <person name="Podicherti R."/>
            <person name="Tsui H.-C.T."/>
            <person name="Winkler M.E."/>
        </authorList>
    </citation>
    <scope>NUCLEOTIDE SEQUENCE</scope>
</reference>
<protein>
    <recommendedName>
        <fullName evidence="2">GlcNAc-PI de-N-acetylase</fullName>
    </recommendedName>
</protein>
<dbReference type="GO" id="GO:0016811">
    <property type="term" value="F:hydrolase activity, acting on carbon-nitrogen (but not peptide) bonds, in linear amides"/>
    <property type="evidence" value="ECO:0007669"/>
    <property type="project" value="TreeGrafter"/>
</dbReference>
<gene>
    <name evidence="1" type="ORF">METZ01_LOCUS69140</name>
</gene>
<dbReference type="EMBL" id="UINC01004708">
    <property type="protein sequence ID" value="SVA16286.1"/>
    <property type="molecule type" value="Genomic_DNA"/>
</dbReference>
<dbReference type="Gene3D" id="3.40.50.10320">
    <property type="entry name" value="LmbE-like"/>
    <property type="match status" value="1"/>
</dbReference>
<name>A0A381TJM2_9ZZZZ</name>
<dbReference type="SUPFAM" id="SSF102588">
    <property type="entry name" value="LmbE-like"/>
    <property type="match status" value="1"/>
</dbReference>
<dbReference type="PANTHER" id="PTHR12993:SF11">
    <property type="entry name" value="N-ACETYLGLUCOSAMINYL-PHOSPHATIDYLINOSITOL DE-N-ACETYLASE"/>
    <property type="match status" value="1"/>
</dbReference>
<feature type="non-terminal residue" evidence="1">
    <location>
        <position position="1"/>
    </location>
</feature>
<sequence length="255" mass="27359">VFAHPDDEALASGGLLAWCATLGVQVSLLCLTHGEHGPDQRKSNLQNATTLDVVRARELREAAGVLGIDDVTLLHHEDGMLPWSNTEQLQADISETIARTAADVVLTFDEDGLYWHPDHIAAHERTTAAVAALTGPPALYYVTIPEGTIRAIVAHADTVTPNVDDSVTSRTVLGVTNPDAFGTLAPRPTLALNVTKFTDRKLQAIRCHQSQLGNDALTFLTPESASKLLATEHYRRANVGRQGATFLDSLAADSN</sequence>
<dbReference type="AlphaFoldDB" id="A0A381TJM2"/>
<dbReference type="InterPro" id="IPR024078">
    <property type="entry name" value="LmbE-like_dom_sf"/>
</dbReference>
<proteinExistence type="predicted"/>
<evidence type="ECO:0008006" key="2">
    <source>
        <dbReference type="Google" id="ProtNLM"/>
    </source>
</evidence>
<dbReference type="PANTHER" id="PTHR12993">
    <property type="entry name" value="N-ACETYLGLUCOSAMINYL-PHOSPHATIDYLINOSITOL DE-N-ACETYLASE-RELATED"/>
    <property type="match status" value="1"/>
</dbReference>